<keyword evidence="3" id="KW-0378">Hydrolase</keyword>
<dbReference type="Gene3D" id="3.20.20.140">
    <property type="entry name" value="Metal-dependent hydrolases"/>
    <property type="match status" value="1"/>
</dbReference>
<dbReference type="AlphaFoldDB" id="A0A516H6S4"/>
<dbReference type="InterPro" id="IPR006680">
    <property type="entry name" value="Amidohydro-rel"/>
</dbReference>
<proteinExistence type="inferred from homology"/>
<protein>
    <submittedName>
        <fullName evidence="3">Amidohydrolase family protein</fullName>
    </submittedName>
</protein>
<dbReference type="OrthoDB" id="7183088at2"/>
<reference evidence="3 4" key="1">
    <citation type="submission" date="2019-07" db="EMBL/GenBank/DDBJ databases">
        <title>Genome sequencing for Ferrovibrio sp. K5.</title>
        <authorList>
            <person name="Park S.-J."/>
        </authorList>
    </citation>
    <scope>NUCLEOTIDE SEQUENCE [LARGE SCALE GENOMIC DNA]</scope>
    <source>
        <strain evidence="3 4">K5</strain>
    </source>
</reference>
<feature type="domain" description="Amidohydrolase-related" evidence="2">
    <location>
        <begin position="3"/>
        <end position="279"/>
    </location>
</feature>
<accession>A0A516H6S4</accession>
<dbReference type="GO" id="GO:0016787">
    <property type="term" value="F:hydrolase activity"/>
    <property type="evidence" value="ECO:0007669"/>
    <property type="project" value="UniProtKB-KW"/>
</dbReference>
<sequence>MRIDAHQHYWQLDRSDYAWMQTPHAAIRRDFLPADLAPLLKAAGVDGTVLVQADATARETDFMLEIAAGTPNVLGVVGWIDFTAADAVAQVEYRAGQGKLRGLRPMLEFIPDPEWILRSDFKPVLRAMVQHGLTFDALVHPQHLPALETLVRRHPDLPVVIDHGAKPKLKAWRGNAAAFNAWRDDMRKLAQHGRVYCKLSGLLTEAGVGWQDQNLLPAMDALLDLFGPSRLIWGSDWPVMTLAGDYSDWARLSDRALTGLTQAERQQVCAANAISFYKLEVPI</sequence>
<dbReference type="PANTHER" id="PTHR43569:SF2">
    <property type="entry name" value="AMIDOHYDROLASE-RELATED DOMAIN-CONTAINING PROTEIN"/>
    <property type="match status" value="1"/>
</dbReference>
<gene>
    <name evidence="3" type="ORF">FNB15_20360</name>
</gene>
<dbReference type="Proteomes" id="UP000317496">
    <property type="component" value="Chromosome"/>
</dbReference>
<keyword evidence="4" id="KW-1185">Reference proteome</keyword>
<evidence type="ECO:0000313" key="4">
    <source>
        <dbReference type="Proteomes" id="UP000317496"/>
    </source>
</evidence>
<dbReference type="InterPro" id="IPR032466">
    <property type="entry name" value="Metal_Hydrolase"/>
</dbReference>
<evidence type="ECO:0000256" key="1">
    <source>
        <dbReference type="ARBA" id="ARBA00038310"/>
    </source>
</evidence>
<dbReference type="RefSeq" id="WP_144258473.1">
    <property type="nucleotide sequence ID" value="NZ_CP041636.1"/>
</dbReference>
<dbReference type="PANTHER" id="PTHR43569">
    <property type="entry name" value="AMIDOHYDROLASE"/>
    <property type="match status" value="1"/>
</dbReference>
<dbReference type="InterPro" id="IPR052350">
    <property type="entry name" value="Metallo-dep_Lactonases"/>
</dbReference>
<dbReference type="KEGG" id="fer:FNB15_20360"/>
<name>A0A516H6S4_9PROT</name>
<organism evidence="3 4">
    <name type="scientific">Ferrovibrio terrae</name>
    <dbReference type="NCBI Taxonomy" id="2594003"/>
    <lineage>
        <taxon>Bacteria</taxon>
        <taxon>Pseudomonadati</taxon>
        <taxon>Pseudomonadota</taxon>
        <taxon>Alphaproteobacteria</taxon>
        <taxon>Rhodospirillales</taxon>
        <taxon>Rhodospirillaceae</taxon>
        <taxon>Ferrovibrio</taxon>
    </lineage>
</organism>
<evidence type="ECO:0000313" key="3">
    <source>
        <dbReference type="EMBL" id="QDO99477.1"/>
    </source>
</evidence>
<dbReference type="EMBL" id="CP041636">
    <property type="protein sequence ID" value="QDO99477.1"/>
    <property type="molecule type" value="Genomic_DNA"/>
</dbReference>
<dbReference type="Pfam" id="PF04909">
    <property type="entry name" value="Amidohydro_2"/>
    <property type="match status" value="1"/>
</dbReference>
<comment type="similarity">
    <text evidence="1">Belongs to the metallo-dependent hydrolases superfamily.</text>
</comment>
<evidence type="ECO:0000259" key="2">
    <source>
        <dbReference type="Pfam" id="PF04909"/>
    </source>
</evidence>
<dbReference type="SUPFAM" id="SSF51556">
    <property type="entry name" value="Metallo-dependent hydrolases"/>
    <property type="match status" value="1"/>
</dbReference>